<proteinExistence type="predicted"/>
<sequence>MLKGFTISGGIGLLIGIALVAYLRRVAPAGAPTLDGHGMVVTVVLCVVVMTVFGGLYSWLRQLCSKKKG</sequence>
<dbReference type="RefSeq" id="WP_160897283.1">
    <property type="nucleotide sequence ID" value="NZ_WUMU01000052.1"/>
</dbReference>
<dbReference type="AlphaFoldDB" id="A0A6L7GBU1"/>
<protein>
    <submittedName>
        <fullName evidence="2">Uncharacterized protein</fullName>
    </submittedName>
</protein>
<feature type="transmembrane region" description="Helical" evidence="1">
    <location>
        <begin position="7"/>
        <end position="27"/>
    </location>
</feature>
<dbReference type="Proteomes" id="UP000477911">
    <property type="component" value="Unassembled WGS sequence"/>
</dbReference>
<comment type="caution">
    <text evidence="2">The sequence shown here is derived from an EMBL/GenBank/DDBJ whole genome shotgun (WGS) entry which is preliminary data.</text>
</comment>
<evidence type="ECO:0000313" key="2">
    <source>
        <dbReference type="EMBL" id="MXN21172.1"/>
    </source>
</evidence>
<keyword evidence="1" id="KW-0812">Transmembrane</keyword>
<evidence type="ECO:0000256" key="1">
    <source>
        <dbReference type="SAM" id="Phobius"/>
    </source>
</evidence>
<name>A0A6L7GBU1_9RHOB</name>
<keyword evidence="3" id="KW-1185">Reference proteome</keyword>
<feature type="transmembrane region" description="Helical" evidence="1">
    <location>
        <begin position="39"/>
        <end position="60"/>
    </location>
</feature>
<keyword evidence="1" id="KW-0472">Membrane</keyword>
<accession>A0A6L7GBU1</accession>
<evidence type="ECO:0000313" key="3">
    <source>
        <dbReference type="Proteomes" id="UP000477911"/>
    </source>
</evidence>
<reference evidence="2 3" key="1">
    <citation type="submission" date="2019-12" db="EMBL/GenBank/DDBJ databases">
        <authorList>
            <person name="Li M."/>
        </authorList>
    </citation>
    <scope>NUCLEOTIDE SEQUENCE [LARGE SCALE GENOMIC DNA]</scope>
    <source>
        <strain evidence="2 3">GBMRC 2024</strain>
    </source>
</reference>
<dbReference type="EMBL" id="WUMU01000052">
    <property type="protein sequence ID" value="MXN21172.1"/>
    <property type="molecule type" value="Genomic_DNA"/>
</dbReference>
<gene>
    <name evidence="2" type="ORF">GR170_25420</name>
</gene>
<organism evidence="2 3">
    <name type="scientific">Pseudooceanicola albus</name>
    <dbReference type="NCBI Taxonomy" id="2692189"/>
    <lineage>
        <taxon>Bacteria</taxon>
        <taxon>Pseudomonadati</taxon>
        <taxon>Pseudomonadota</taxon>
        <taxon>Alphaproteobacteria</taxon>
        <taxon>Rhodobacterales</taxon>
        <taxon>Paracoccaceae</taxon>
        <taxon>Pseudooceanicola</taxon>
    </lineage>
</organism>
<keyword evidence="1" id="KW-1133">Transmembrane helix</keyword>